<dbReference type="InterPro" id="IPR021145">
    <property type="entry name" value="Portal_protein_SPP1_Gp6-like"/>
</dbReference>
<organism evidence="1 4">
    <name type="scientific">Parabacteroides distasonis</name>
    <dbReference type="NCBI Taxonomy" id="823"/>
    <lineage>
        <taxon>Bacteria</taxon>
        <taxon>Pseudomonadati</taxon>
        <taxon>Bacteroidota</taxon>
        <taxon>Bacteroidia</taxon>
        <taxon>Bacteroidales</taxon>
        <taxon>Tannerellaceae</taxon>
        <taxon>Parabacteroides</taxon>
    </lineage>
</organism>
<sequence length="489" mass="55394">MPNISEILANEDFGQVISTLCVDTIEYREPREYYREYHGERRRRKTSVGWREPKRLKVYSETLKDKNGEPLRLEDKIVDVARIVTNFPKKEVRTSVAFLFGGQMTITGTDQNDGFLEFKRVWERRLKMQSVLKSFARKVLSESKAALVFYPYTSKGLDGKLITELKVKTLSVPRNANTFSEFYPHFDDNDDLDAFIHRYQINSNGMLRNSCTIWTADKIITATDEMGGWVIKEVPNLFGKIPVVYADVFQPEWDEVAGIMDAREMRLSRMADTNDYFAEPILKSYGDSDLPSKETTGKDINFPIKVDEVTGKEYHGDADYLTWTGSQPSVDKELEETKNEQYSGTSTPDLSFDNLKGIGDLSGVARKFMLMDATIKASDNMEVFGPVVQRCISVVLAGICNITNIKYRPQLVNNLIDVEFGSILPDDLAETLQTLSLANGGKPINAQRTVTAHSPLTEDLDEEMKLMEEEEDTAAQRNNMVGLTMGYGE</sequence>
<reference evidence="1 4" key="1">
    <citation type="submission" date="2015-09" db="EMBL/GenBank/DDBJ databases">
        <authorList>
            <consortium name="Pathogen Informatics"/>
        </authorList>
    </citation>
    <scope>NUCLEOTIDE SEQUENCE [LARGE SCALE GENOMIC DNA]</scope>
    <source>
        <strain evidence="1 4">2789STDY5834948</strain>
    </source>
</reference>
<dbReference type="Proteomes" id="UP000450599">
    <property type="component" value="Unassembled WGS sequence"/>
</dbReference>
<dbReference type="AlphaFoldDB" id="A0A174W550"/>
<reference evidence="5 6" key="2">
    <citation type="journal article" date="2019" name="Nat. Med.">
        <title>A library of human gut bacterial isolates paired with longitudinal multiomics data enables mechanistic microbiome research.</title>
        <authorList>
            <person name="Poyet M."/>
            <person name="Groussin M."/>
            <person name="Gibbons S.M."/>
            <person name="Avila-Pacheco J."/>
            <person name="Jiang X."/>
            <person name="Kearney S.M."/>
            <person name="Perrotta A.R."/>
            <person name="Berdy B."/>
            <person name="Zhao S."/>
            <person name="Lieberman T.D."/>
            <person name="Swanson P.K."/>
            <person name="Smith M."/>
            <person name="Roesemann S."/>
            <person name="Alexander J.E."/>
            <person name="Rich S.A."/>
            <person name="Livny J."/>
            <person name="Vlamakis H."/>
            <person name="Clish C."/>
            <person name="Bullock K."/>
            <person name="Deik A."/>
            <person name="Scott J."/>
            <person name="Pierce K.A."/>
            <person name="Xavier R.J."/>
            <person name="Alm E.J."/>
        </authorList>
    </citation>
    <scope>NUCLEOTIDE SEQUENCE [LARGE SCALE GENOMIC DNA]</scope>
    <source>
        <strain evidence="3 6">BIOML-A10</strain>
        <strain evidence="2 5">BIOML-A11</strain>
    </source>
</reference>
<evidence type="ECO:0000313" key="1">
    <source>
        <dbReference type="EMBL" id="CUQ38229.1"/>
    </source>
</evidence>
<dbReference type="EMBL" id="CZBM01000010">
    <property type="protein sequence ID" value="CUQ38229.1"/>
    <property type="molecule type" value="Genomic_DNA"/>
</dbReference>
<evidence type="ECO:0000313" key="3">
    <source>
        <dbReference type="EMBL" id="MRZ06829.1"/>
    </source>
</evidence>
<dbReference type="EMBL" id="WKMX01000010">
    <property type="protein sequence ID" value="MRZ06829.1"/>
    <property type="molecule type" value="Genomic_DNA"/>
</dbReference>
<dbReference type="EMBL" id="WKMW01000011">
    <property type="protein sequence ID" value="MRY85003.1"/>
    <property type="molecule type" value="Genomic_DNA"/>
</dbReference>
<gene>
    <name evidence="1" type="ORF">ERS852560_02526</name>
    <name evidence="3" type="ORF">GKD54_11450</name>
    <name evidence="2" type="ORF">GKD58_12185</name>
</gene>
<accession>A0A174W550</accession>
<evidence type="ECO:0000313" key="2">
    <source>
        <dbReference type="EMBL" id="MRY85003.1"/>
    </source>
</evidence>
<protein>
    <submittedName>
        <fullName evidence="1 2">Phage portal protein</fullName>
    </submittedName>
</protein>
<dbReference type="Proteomes" id="UP000471216">
    <property type="component" value="Unassembled WGS sequence"/>
</dbReference>
<proteinExistence type="predicted"/>
<name>A0A174W550_PARDI</name>
<dbReference type="Proteomes" id="UP000095332">
    <property type="component" value="Unassembled WGS sequence"/>
</dbReference>
<evidence type="ECO:0000313" key="6">
    <source>
        <dbReference type="Proteomes" id="UP000471216"/>
    </source>
</evidence>
<dbReference type="Pfam" id="PF05133">
    <property type="entry name" value="SPP1_portal"/>
    <property type="match status" value="1"/>
</dbReference>
<evidence type="ECO:0000313" key="4">
    <source>
        <dbReference type="Proteomes" id="UP000095332"/>
    </source>
</evidence>
<dbReference type="RefSeq" id="WP_057328772.1">
    <property type="nucleotide sequence ID" value="NZ_CZBM01000010.1"/>
</dbReference>
<evidence type="ECO:0000313" key="5">
    <source>
        <dbReference type="Proteomes" id="UP000450599"/>
    </source>
</evidence>